<evidence type="ECO:0000313" key="3">
    <source>
        <dbReference type="Proteomes" id="UP000734854"/>
    </source>
</evidence>
<dbReference type="EMBL" id="JACMSC010000005">
    <property type="protein sequence ID" value="KAG6520745.1"/>
    <property type="molecule type" value="Genomic_DNA"/>
</dbReference>
<name>A0A8J5H577_ZINOF</name>
<feature type="compositionally biased region" description="Basic and acidic residues" evidence="1">
    <location>
        <begin position="490"/>
        <end position="503"/>
    </location>
</feature>
<protein>
    <submittedName>
        <fullName evidence="2">Uncharacterized protein</fullName>
    </submittedName>
</protein>
<dbReference type="AlphaFoldDB" id="A0A8J5H577"/>
<accession>A0A8J5H577</accession>
<evidence type="ECO:0000313" key="2">
    <source>
        <dbReference type="EMBL" id="KAG6520745.1"/>
    </source>
</evidence>
<proteinExistence type="predicted"/>
<feature type="region of interest" description="Disordered" evidence="1">
    <location>
        <begin position="158"/>
        <end position="183"/>
    </location>
</feature>
<gene>
    <name evidence="2" type="ORF">ZIOFF_017805</name>
</gene>
<feature type="region of interest" description="Disordered" evidence="1">
    <location>
        <begin position="490"/>
        <end position="514"/>
    </location>
</feature>
<dbReference type="InterPro" id="IPR006476">
    <property type="entry name" value="CHP01589_pln"/>
</dbReference>
<keyword evidence="3" id="KW-1185">Reference proteome</keyword>
<dbReference type="PANTHER" id="PTHR31871:SF1">
    <property type="entry name" value="HISTIDINE-TRNA LIGASE"/>
    <property type="match status" value="1"/>
</dbReference>
<organism evidence="2 3">
    <name type="scientific">Zingiber officinale</name>
    <name type="common">Ginger</name>
    <name type="synonym">Amomum zingiber</name>
    <dbReference type="NCBI Taxonomy" id="94328"/>
    <lineage>
        <taxon>Eukaryota</taxon>
        <taxon>Viridiplantae</taxon>
        <taxon>Streptophyta</taxon>
        <taxon>Embryophyta</taxon>
        <taxon>Tracheophyta</taxon>
        <taxon>Spermatophyta</taxon>
        <taxon>Magnoliopsida</taxon>
        <taxon>Liliopsida</taxon>
        <taxon>Zingiberales</taxon>
        <taxon>Zingiberaceae</taxon>
        <taxon>Zingiber</taxon>
    </lineage>
</organism>
<dbReference type="Pfam" id="PF09713">
    <property type="entry name" value="A_thal_3526"/>
    <property type="match status" value="1"/>
</dbReference>
<comment type="caution">
    <text evidence="2">The sequence shown here is derived from an EMBL/GenBank/DDBJ whole genome shotgun (WGS) entry which is preliminary data.</text>
</comment>
<reference evidence="2 3" key="1">
    <citation type="submission" date="2020-08" db="EMBL/GenBank/DDBJ databases">
        <title>Plant Genome Project.</title>
        <authorList>
            <person name="Zhang R.-G."/>
        </authorList>
    </citation>
    <scope>NUCLEOTIDE SEQUENCE [LARGE SCALE GENOMIC DNA]</scope>
    <source>
        <tissue evidence="2">Rhizome</tissue>
    </source>
</reference>
<dbReference type="PANTHER" id="PTHR31871">
    <property type="entry name" value="OS02G0137100 PROTEIN"/>
    <property type="match status" value="1"/>
</dbReference>
<evidence type="ECO:0000256" key="1">
    <source>
        <dbReference type="SAM" id="MobiDB-lite"/>
    </source>
</evidence>
<dbReference type="NCBIfam" id="TIGR01589">
    <property type="entry name" value="A_thal_3526"/>
    <property type="match status" value="1"/>
</dbReference>
<dbReference type="Proteomes" id="UP000734854">
    <property type="component" value="Unassembled WGS sequence"/>
</dbReference>
<sequence length="514" mass="57676">MWCGVSQGKDLLVPACGKEADGCVWCSREEEERSAAPIAGTHEREREGGSARVVAGDWLQLSLGLPSLLTFLLLHCLVDMVIRNASFAVPPQPPLPITNALVKCFMSSWLDAFSESFLPFPSSLWLASGGDARRQGDEEGKALAATWMREYNGEAVRGTTTVSTRTKRGRHQSIAGRDNDMEGSDERRYREDWLIMKPDLLNFLHNFQVQNLIERCLQLYMNQKEVVDTLSLQANIEPSFTELVWQKLEEENQEFFKAYHVRLILKNQIVVFNKLLEKQVELMRKACPPGVAVLPFSNGSNSLAYHQNPSCYLSQHASTSSRPDSMPYNEEFSNPLVNARTSGQPGNCLGNDPSILSGHMNASKNVFSSHRDSIGRISEMGGMTVKSEPIYSNDEFPFGNDSTILEPQSLADASVGSFSSSELSGQHIHNSLLDMDTSSFGFSQMPRNFSFLDLTDDFNHCAGFFQSQHFYIEFFYRHIILIYFSPPSREFKEEDPKRLDTKSEGVSYEDFGSG</sequence>